<dbReference type="SUPFAM" id="SSF140652">
    <property type="entry name" value="YozE-like"/>
    <property type="match status" value="1"/>
</dbReference>
<protein>
    <recommendedName>
        <fullName evidence="1">UPF0346 protein IV67_GL000694</fullName>
    </recommendedName>
</protein>
<dbReference type="STRING" id="1620.IV67_GL000694"/>
<dbReference type="Pfam" id="PF06855">
    <property type="entry name" value="YozE_SAM_like"/>
    <property type="match status" value="1"/>
</dbReference>
<evidence type="ECO:0000313" key="3">
    <source>
        <dbReference type="EMBL" id="KRN77173.1"/>
    </source>
</evidence>
<dbReference type="PATRIC" id="fig|1620.3.peg.703"/>
<dbReference type="Gene3D" id="1.10.150.260">
    <property type="entry name" value="YozE SAM-like"/>
    <property type="match status" value="1"/>
</dbReference>
<dbReference type="NCBIfam" id="NF010193">
    <property type="entry name" value="PRK13672.1"/>
    <property type="match status" value="1"/>
</dbReference>
<dbReference type="PIRSF" id="PIRSF037262">
    <property type="entry name" value="UCP037262"/>
    <property type="match status" value="1"/>
</dbReference>
<dbReference type="AlphaFoldDB" id="A0A0R2JP59"/>
<comment type="caution">
    <text evidence="3">The sequence shown here is derived from an EMBL/GenBank/DDBJ whole genome shotgun (WGS) entry which is preliminary data.</text>
</comment>
<organism evidence="3 4">
    <name type="scientific">Weissella minor</name>
    <dbReference type="NCBI Taxonomy" id="1620"/>
    <lineage>
        <taxon>Bacteria</taxon>
        <taxon>Bacillati</taxon>
        <taxon>Bacillota</taxon>
        <taxon>Bacilli</taxon>
        <taxon>Lactobacillales</taxon>
        <taxon>Lactobacillaceae</taxon>
        <taxon>Weissella</taxon>
    </lineage>
</organism>
<dbReference type="InterPro" id="IPR036806">
    <property type="entry name" value="YozE_SAM-like_sf"/>
</dbReference>
<dbReference type="EMBL" id="JQCD01000024">
    <property type="protein sequence ID" value="KRN77173.1"/>
    <property type="molecule type" value="Genomic_DNA"/>
</dbReference>
<proteinExistence type="inferred from homology"/>
<gene>
    <name evidence="3" type="ORF">IV67_GL000694</name>
</gene>
<evidence type="ECO:0000313" key="4">
    <source>
        <dbReference type="Proteomes" id="UP000051673"/>
    </source>
</evidence>
<reference evidence="3 4" key="1">
    <citation type="journal article" date="2015" name="Genome Announc.">
        <title>Expanding the biotechnology potential of lactobacilli through comparative genomics of 213 strains and associated genera.</title>
        <authorList>
            <person name="Sun Z."/>
            <person name="Harris H.M."/>
            <person name="McCann A."/>
            <person name="Guo C."/>
            <person name="Argimon S."/>
            <person name="Zhang W."/>
            <person name="Yang X."/>
            <person name="Jeffery I.B."/>
            <person name="Cooney J.C."/>
            <person name="Kagawa T.F."/>
            <person name="Liu W."/>
            <person name="Song Y."/>
            <person name="Salvetti E."/>
            <person name="Wrobel A."/>
            <person name="Rasinkangas P."/>
            <person name="Parkhill J."/>
            <person name="Rea M.C."/>
            <person name="O'Sullivan O."/>
            <person name="Ritari J."/>
            <person name="Douillard F.P."/>
            <person name="Paul Ross R."/>
            <person name="Yang R."/>
            <person name="Briner A.E."/>
            <person name="Felis G.E."/>
            <person name="de Vos W.M."/>
            <person name="Barrangou R."/>
            <person name="Klaenhammer T.R."/>
            <person name="Caufield P.W."/>
            <person name="Cui Y."/>
            <person name="Zhang H."/>
            <person name="O'Toole P.W."/>
        </authorList>
    </citation>
    <scope>NUCLEOTIDE SEQUENCE [LARGE SCALE GENOMIC DNA]</scope>
    <source>
        <strain evidence="3 4">DSM 20014</strain>
    </source>
</reference>
<sequence>MRRSFYSWLMTQRNPVAANEVQTFANGAFYDQQFPKQSDDFDEISRHLEENASYLHSVTIFDEAWAEYLASEN</sequence>
<dbReference type="InterPro" id="IPR023089">
    <property type="entry name" value="YozE_SAM-like"/>
</dbReference>
<evidence type="ECO:0000256" key="1">
    <source>
        <dbReference type="HAMAP-Rule" id="MF_01538"/>
    </source>
</evidence>
<accession>A0A0R2JP59</accession>
<evidence type="ECO:0000259" key="2">
    <source>
        <dbReference type="Pfam" id="PF06855"/>
    </source>
</evidence>
<keyword evidence="4" id="KW-1185">Reference proteome</keyword>
<name>A0A0R2JP59_9LACO</name>
<dbReference type="OrthoDB" id="2242851at2"/>
<comment type="similarity">
    <text evidence="1">Belongs to the UPF0346 family.</text>
</comment>
<dbReference type="Proteomes" id="UP000051673">
    <property type="component" value="Unassembled WGS sequence"/>
</dbReference>
<dbReference type="InterPro" id="IPR010673">
    <property type="entry name" value="UPF0346"/>
</dbReference>
<dbReference type="HAMAP" id="MF_01538">
    <property type="entry name" value="UPF0346"/>
    <property type="match status" value="1"/>
</dbReference>
<feature type="domain" description="YozE SAM-like" evidence="2">
    <location>
        <begin position="4"/>
        <end position="69"/>
    </location>
</feature>